<dbReference type="AlphaFoldDB" id="A0A2Z7C2K1"/>
<feature type="compositionally biased region" description="Basic and acidic residues" evidence="1">
    <location>
        <begin position="34"/>
        <end position="56"/>
    </location>
</feature>
<dbReference type="EMBL" id="KQ999852">
    <property type="protein sequence ID" value="KZV40947.1"/>
    <property type="molecule type" value="Genomic_DNA"/>
</dbReference>
<evidence type="ECO:0000256" key="1">
    <source>
        <dbReference type="SAM" id="MobiDB-lite"/>
    </source>
</evidence>
<gene>
    <name evidence="2" type="ORF">F511_05192</name>
</gene>
<protein>
    <submittedName>
        <fullName evidence="2">Uncharacterized protein</fullName>
    </submittedName>
</protein>
<feature type="region of interest" description="Disordered" evidence="1">
    <location>
        <begin position="32"/>
        <end position="56"/>
    </location>
</feature>
<accession>A0A2Z7C2K1</accession>
<keyword evidence="3" id="KW-1185">Reference proteome</keyword>
<dbReference type="OrthoDB" id="751010at2759"/>
<dbReference type="Proteomes" id="UP000250235">
    <property type="component" value="Unassembled WGS sequence"/>
</dbReference>
<evidence type="ECO:0000313" key="2">
    <source>
        <dbReference type="EMBL" id="KZV40947.1"/>
    </source>
</evidence>
<dbReference type="PANTHER" id="PTHR33641">
    <property type="entry name" value="OS06G0133500 PROTEIN"/>
    <property type="match status" value="1"/>
</dbReference>
<evidence type="ECO:0000313" key="3">
    <source>
        <dbReference type="Proteomes" id="UP000250235"/>
    </source>
</evidence>
<name>A0A2Z7C2K1_9LAMI</name>
<proteinExistence type="predicted"/>
<organism evidence="2 3">
    <name type="scientific">Dorcoceras hygrometricum</name>
    <dbReference type="NCBI Taxonomy" id="472368"/>
    <lineage>
        <taxon>Eukaryota</taxon>
        <taxon>Viridiplantae</taxon>
        <taxon>Streptophyta</taxon>
        <taxon>Embryophyta</taxon>
        <taxon>Tracheophyta</taxon>
        <taxon>Spermatophyta</taxon>
        <taxon>Magnoliopsida</taxon>
        <taxon>eudicotyledons</taxon>
        <taxon>Gunneridae</taxon>
        <taxon>Pentapetalae</taxon>
        <taxon>asterids</taxon>
        <taxon>lamiids</taxon>
        <taxon>Lamiales</taxon>
        <taxon>Gesneriaceae</taxon>
        <taxon>Didymocarpoideae</taxon>
        <taxon>Trichosporeae</taxon>
        <taxon>Loxocarpinae</taxon>
        <taxon>Dorcoceras</taxon>
    </lineage>
</organism>
<reference evidence="2 3" key="1">
    <citation type="journal article" date="2015" name="Proc. Natl. Acad. Sci. U.S.A.">
        <title>The resurrection genome of Boea hygrometrica: A blueprint for survival of dehydration.</title>
        <authorList>
            <person name="Xiao L."/>
            <person name="Yang G."/>
            <person name="Zhang L."/>
            <person name="Yang X."/>
            <person name="Zhao S."/>
            <person name="Ji Z."/>
            <person name="Zhou Q."/>
            <person name="Hu M."/>
            <person name="Wang Y."/>
            <person name="Chen M."/>
            <person name="Xu Y."/>
            <person name="Jin H."/>
            <person name="Xiao X."/>
            <person name="Hu G."/>
            <person name="Bao F."/>
            <person name="Hu Y."/>
            <person name="Wan P."/>
            <person name="Li L."/>
            <person name="Deng X."/>
            <person name="Kuang T."/>
            <person name="Xiang C."/>
            <person name="Zhu J.K."/>
            <person name="Oliver M.J."/>
            <person name="He Y."/>
        </authorList>
    </citation>
    <scope>NUCLEOTIDE SEQUENCE [LARGE SCALE GENOMIC DNA]</scope>
    <source>
        <strain evidence="3">cv. XS01</strain>
    </source>
</reference>
<dbReference type="PANTHER" id="PTHR33641:SF16">
    <property type="entry name" value="AVR9_CF-9 RAPIDLY ELICITED PROTEIN"/>
    <property type="match status" value="1"/>
</dbReference>
<sequence length="80" mass="8933">MLMSIFSSFDVLCAESFGQKVSVSNGQILQKPAAKVDDSKSSKEVDRSPKVVKKKPEVARRPRFAPEFDGVHCFETILPY</sequence>